<dbReference type="Proteomes" id="UP000737171">
    <property type="component" value="Unassembled WGS sequence"/>
</dbReference>
<dbReference type="InterPro" id="IPR011659">
    <property type="entry name" value="WD40"/>
</dbReference>
<keyword evidence="1" id="KW-0732">Signal</keyword>
<proteinExistence type="predicted"/>
<dbReference type="Pfam" id="PF07676">
    <property type="entry name" value="PD40"/>
    <property type="match status" value="2"/>
</dbReference>
<dbReference type="Gene3D" id="2.120.10.30">
    <property type="entry name" value="TolB, C-terminal domain"/>
    <property type="match status" value="1"/>
</dbReference>
<protein>
    <submittedName>
        <fullName evidence="2">PD40 domain-containing protein</fullName>
    </submittedName>
</protein>
<dbReference type="InterPro" id="IPR011042">
    <property type="entry name" value="6-blade_b-propeller_TolB-like"/>
</dbReference>
<organism evidence="2 3">
    <name type="scientific">Pseudaquabacterium terrae</name>
    <dbReference type="NCBI Taxonomy" id="2732868"/>
    <lineage>
        <taxon>Bacteria</taxon>
        <taxon>Pseudomonadati</taxon>
        <taxon>Pseudomonadota</taxon>
        <taxon>Betaproteobacteria</taxon>
        <taxon>Burkholderiales</taxon>
        <taxon>Sphaerotilaceae</taxon>
        <taxon>Pseudaquabacterium</taxon>
    </lineage>
</organism>
<feature type="signal peptide" evidence="1">
    <location>
        <begin position="1"/>
        <end position="21"/>
    </location>
</feature>
<sequence length="294" mass="32452">MKVAIAAIGATLFAATSLALAEATPRRWTPAAIASDQYESSPTFSPDGRELVFMRADPAFRRYHLLVSRCEHGRWTAPEPPPFAATARVDEADPFISHDGRRLYYISTRDKPRTGGEADFDIWLVERQADGRWGTPQRLPEPVNSPASELLPREDAQGRLLFGSSRPGGLGLGDIYRATAQADGRWQVANFGAPVSSPANEYEAELSRDGRTLVTVADRGDRSHLYRYTLDVQGRWIEQGRVPARADVFQVGPLLSPRGERLLFAQADGARSGELFLIDLVPQPTEDWPPRCGP</sequence>
<evidence type="ECO:0000313" key="2">
    <source>
        <dbReference type="EMBL" id="NRF70946.1"/>
    </source>
</evidence>
<gene>
    <name evidence="2" type="ORF">HLB44_28465</name>
</gene>
<dbReference type="RefSeq" id="WP_173131060.1">
    <property type="nucleotide sequence ID" value="NZ_JABRWJ010000009.1"/>
</dbReference>
<evidence type="ECO:0000256" key="1">
    <source>
        <dbReference type="SAM" id="SignalP"/>
    </source>
</evidence>
<evidence type="ECO:0000313" key="3">
    <source>
        <dbReference type="Proteomes" id="UP000737171"/>
    </source>
</evidence>
<reference evidence="2 3" key="1">
    <citation type="submission" date="2020-05" db="EMBL/GenBank/DDBJ databases">
        <title>Aquincola sp. isolate from soil.</title>
        <authorList>
            <person name="Han J."/>
            <person name="Kim D.-U."/>
        </authorList>
    </citation>
    <scope>NUCLEOTIDE SEQUENCE [LARGE SCALE GENOMIC DNA]</scope>
    <source>
        <strain evidence="2 3">S2</strain>
    </source>
</reference>
<keyword evidence="3" id="KW-1185">Reference proteome</keyword>
<comment type="caution">
    <text evidence="2">The sequence shown here is derived from an EMBL/GenBank/DDBJ whole genome shotgun (WGS) entry which is preliminary data.</text>
</comment>
<feature type="chain" id="PRO_5047072563" evidence="1">
    <location>
        <begin position="22"/>
        <end position="294"/>
    </location>
</feature>
<dbReference type="SUPFAM" id="SSF82171">
    <property type="entry name" value="DPP6 N-terminal domain-like"/>
    <property type="match status" value="1"/>
</dbReference>
<name>A0ABX2ER04_9BURK</name>
<accession>A0ABX2ER04</accession>
<dbReference type="EMBL" id="JABRWJ010000009">
    <property type="protein sequence ID" value="NRF70946.1"/>
    <property type="molecule type" value="Genomic_DNA"/>
</dbReference>